<dbReference type="RefSeq" id="WP_126358611.1">
    <property type="nucleotide sequence ID" value="NZ_LR134289.1"/>
</dbReference>
<gene>
    <name evidence="4" type="ORF">NCTC11432_01776</name>
</gene>
<evidence type="ECO:0000313" key="4">
    <source>
        <dbReference type="EMBL" id="VEE06698.1"/>
    </source>
</evidence>
<evidence type="ECO:0000256" key="2">
    <source>
        <dbReference type="ARBA" id="ARBA00022966"/>
    </source>
</evidence>
<evidence type="ECO:0000256" key="3">
    <source>
        <dbReference type="SAM" id="SignalP"/>
    </source>
</evidence>
<protein>
    <submittedName>
        <fullName evidence="4">MG2 domain</fullName>
    </submittedName>
</protein>
<accession>A0A448B0V9</accession>
<keyword evidence="2" id="KW-0882">Thioester bond</keyword>
<dbReference type="Gene3D" id="2.60.40.1930">
    <property type="match status" value="1"/>
</dbReference>
<dbReference type="Proteomes" id="UP000279227">
    <property type="component" value="Chromosome"/>
</dbReference>
<dbReference type="PANTHER" id="PTHR11412:SF136">
    <property type="entry name" value="CD109 ANTIGEN"/>
    <property type="match status" value="1"/>
</dbReference>
<proteinExistence type="predicted"/>
<dbReference type="KEGG" id="cgle:NCTC11432_01776"/>
<name>A0A448B0V9_CHRGE</name>
<feature type="chain" id="PRO_5019259488" evidence="3">
    <location>
        <begin position="25"/>
        <end position="506"/>
    </location>
</feature>
<evidence type="ECO:0000256" key="1">
    <source>
        <dbReference type="ARBA" id="ARBA00022729"/>
    </source>
</evidence>
<evidence type="ECO:0000313" key="5">
    <source>
        <dbReference type="Proteomes" id="UP000279227"/>
    </source>
</evidence>
<organism evidence="4 5">
    <name type="scientific">Chryseobacterium gleum</name>
    <name type="common">Flavobacterium gleum</name>
    <dbReference type="NCBI Taxonomy" id="250"/>
    <lineage>
        <taxon>Bacteria</taxon>
        <taxon>Pseudomonadati</taxon>
        <taxon>Bacteroidota</taxon>
        <taxon>Flavobacteriia</taxon>
        <taxon>Flavobacteriales</taxon>
        <taxon>Weeksellaceae</taxon>
        <taxon>Chryseobacterium group</taxon>
        <taxon>Chryseobacterium</taxon>
    </lineage>
</organism>
<keyword evidence="1 3" id="KW-0732">Signal</keyword>
<dbReference type="AlphaFoldDB" id="A0A448B0V9"/>
<dbReference type="InterPro" id="IPR050473">
    <property type="entry name" value="A2M/Complement_sys"/>
</dbReference>
<reference evidence="4 5" key="1">
    <citation type="submission" date="2018-12" db="EMBL/GenBank/DDBJ databases">
        <authorList>
            <consortium name="Pathogen Informatics"/>
        </authorList>
    </citation>
    <scope>NUCLEOTIDE SEQUENCE [LARGE SCALE GENOMIC DNA]</scope>
    <source>
        <strain evidence="4 5">NCTC11432</strain>
    </source>
</reference>
<sequence>MNLKIISTYIILLGLLLSAFSLKAQQSFHDFEKEKTYIQTNHVFYKPGEEMYFKIYVVKGINNLPVEESRVVNFEIIDPAGSVLKKLKYEITNGYAQGYFYFSEDMKGGIYKIRAFTNWMQNEEGKNAFEKEITLQKIVSPRILMKLDFPKKGYGPGDEVTADFSMRSLSNLPIPFYEAGYTVMHNGNTVSEGKFITDKEGKKLLTFKLPEVLKSSDALLNIKVDFDGFTESISRNIPIVLNNLDVKFLPEGGTFINGIEQNIAFKILDEFEKPVDAVLAVYNQNHEKIKEISAYNFGMGSFRFIPKNGETYYVKVIKPENIAQTFNFPAAKDEGLILNIKNENKKLIFTIISTQEKTIILKGNFRGKEVYSKVIPLKNGNNPLEIPEKDFPAGICRFTVLENNVPLAERIVFTNKENQLNIKVKPVKQHYLPREKVVLDIETTDENNKPVPANLGVSVVDDKLWTYADDKQNHIISWLLMDSELKGKIEKPQFYFDKKEEKQIKA</sequence>
<dbReference type="OrthoDB" id="679547at2"/>
<dbReference type="EMBL" id="LR134289">
    <property type="protein sequence ID" value="VEE06698.1"/>
    <property type="molecule type" value="Genomic_DNA"/>
</dbReference>
<feature type="signal peptide" evidence="3">
    <location>
        <begin position="1"/>
        <end position="24"/>
    </location>
</feature>
<dbReference type="PANTHER" id="PTHR11412">
    <property type="entry name" value="MACROGLOBULIN / COMPLEMENT"/>
    <property type="match status" value="1"/>
</dbReference>